<name>A0A382CSH3_9ZZZZ</name>
<gene>
    <name evidence="1" type="ORF">METZ01_LOCUS181107</name>
</gene>
<evidence type="ECO:0000313" key="1">
    <source>
        <dbReference type="EMBL" id="SVB28253.1"/>
    </source>
</evidence>
<dbReference type="EMBL" id="UINC01035597">
    <property type="protein sequence ID" value="SVB28253.1"/>
    <property type="molecule type" value="Genomic_DNA"/>
</dbReference>
<dbReference type="AlphaFoldDB" id="A0A382CSH3"/>
<sequence length="115" mass="12678">MKRILLIPFCLLYLHITGCSMIAVSAGATTATINAAQIADYAKVFTDFLSLGVSNKTVNDHIISHITGYDCKTTNILKADTSYCEIDTAEFDLDKPMQVLPNGELWQFPSQDESK</sequence>
<reference evidence="1" key="1">
    <citation type="submission" date="2018-05" db="EMBL/GenBank/DDBJ databases">
        <authorList>
            <person name="Lanie J.A."/>
            <person name="Ng W.-L."/>
            <person name="Kazmierczak K.M."/>
            <person name="Andrzejewski T.M."/>
            <person name="Davidsen T.M."/>
            <person name="Wayne K.J."/>
            <person name="Tettelin H."/>
            <person name="Glass J.I."/>
            <person name="Rusch D."/>
            <person name="Podicherti R."/>
            <person name="Tsui H.-C.T."/>
            <person name="Winkler M.E."/>
        </authorList>
    </citation>
    <scope>NUCLEOTIDE SEQUENCE</scope>
</reference>
<accession>A0A382CSH3</accession>
<protein>
    <submittedName>
        <fullName evidence="1">Uncharacterized protein</fullName>
    </submittedName>
</protein>
<organism evidence="1">
    <name type="scientific">marine metagenome</name>
    <dbReference type="NCBI Taxonomy" id="408172"/>
    <lineage>
        <taxon>unclassified sequences</taxon>
        <taxon>metagenomes</taxon>
        <taxon>ecological metagenomes</taxon>
    </lineage>
</organism>
<proteinExistence type="predicted"/>